<dbReference type="KEGG" id="sari:H5J25_15260"/>
<keyword evidence="2" id="KW-0732">Signal</keyword>
<gene>
    <name evidence="3" type="ORF">H5J25_15260</name>
</gene>
<sequence>MRNIYRAGIAAAALALSVPASAAVTVNGPDFGPDGSFSIGFSGANVARPTFTESFTFSTTTSGFLSAIISTTGGGPRSANDVDFTSVFVTGPGNVTYVLEPTSNSDVNETRSFEDLFVGIGTYTFTTNGSLRGTNGAYGGSVAFNPSAVPETATWGMMILGFGMIGAAARSRKVKTSVKFA</sequence>
<evidence type="ECO:0000256" key="2">
    <source>
        <dbReference type="SAM" id="SignalP"/>
    </source>
</evidence>
<dbReference type="EMBL" id="CP061035">
    <property type="protein sequence ID" value="QQV76755.1"/>
    <property type="molecule type" value="Genomic_DNA"/>
</dbReference>
<keyword evidence="4" id="KW-1185">Reference proteome</keyword>
<dbReference type="RefSeq" id="WP_202092494.1">
    <property type="nucleotide sequence ID" value="NZ_CP061035.1"/>
</dbReference>
<keyword evidence="1" id="KW-0812">Transmembrane</keyword>
<organism evidence="3 4">
    <name type="scientific">Sphingomonas aliaeris</name>
    <dbReference type="NCBI Taxonomy" id="2759526"/>
    <lineage>
        <taxon>Bacteria</taxon>
        <taxon>Pseudomonadati</taxon>
        <taxon>Pseudomonadota</taxon>
        <taxon>Alphaproteobacteria</taxon>
        <taxon>Sphingomonadales</taxon>
        <taxon>Sphingomonadaceae</taxon>
        <taxon>Sphingomonas</taxon>
    </lineage>
</organism>
<proteinExistence type="predicted"/>
<evidence type="ECO:0000256" key="1">
    <source>
        <dbReference type="SAM" id="Phobius"/>
    </source>
</evidence>
<feature type="chain" id="PRO_5037248173" evidence="2">
    <location>
        <begin position="23"/>
        <end position="181"/>
    </location>
</feature>
<feature type="signal peptide" evidence="2">
    <location>
        <begin position="1"/>
        <end position="22"/>
    </location>
</feature>
<evidence type="ECO:0000313" key="3">
    <source>
        <dbReference type="EMBL" id="QQV76755.1"/>
    </source>
</evidence>
<keyword evidence="1" id="KW-0472">Membrane</keyword>
<reference evidence="4" key="1">
    <citation type="submission" date="2020-09" db="EMBL/GenBank/DDBJ databases">
        <title>Sphingomonas sp., a new species isolated from pork steak.</title>
        <authorList>
            <person name="Heidler von Heilborn D."/>
        </authorList>
    </citation>
    <scope>NUCLEOTIDE SEQUENCE [LARGE SCALE GENOMIC DNA]</scope>
</reference>
<accession>A0A974NTY0</accession>
<feature type="transmembrane region" description="Helical" evidence="1">
    <location>
        <begin position="152"/>
        <end position="169"/>
    </location>
</feature>
<dbReference type="AlphaFoldDB" id="A0A974NTY0"/>
<name>A0A974NTY0_9SPHN</name>
<dbReference type="NCBIfam" id="NF035944">
    <property type="entry name" value="PEPxxWA-CTERM"/>
    <property type="match status" value="1"/>
</dbReference>
<keyword evidence="1" id="KW-1133">Transmembrane helix</keyword>
<dbReference type="NCBIfam" id="NF038126">
    <property type="entry name" value="PEP_CTERM_FxDxF"/>
    <property type="match status" value="1"/>
</dbReference>
<dbReference type="Proteomes" id="UP000595894">
    <property type="component" value="Chromosome"/>
</dbReference>
<evidence type="ECO:0000313" key="4">
    <source>
        <dbReference type="Proteomes" id="UP000595894"/>
    </source>
</evidence>
<protein>
    <submittedName>
        <fullName evidence="3">FxDxF family PEP-CTERM protein</fullName>
    </submittedName>
</protein>